<dbReference type="AlphaFoldDB" id="A0A964WYV1"/>
<dbReference type="InterPro" id="IPR046693">
    <property type="entry name" value="DUF6563"/>
</dbReference>
<reference evidence="1" key="1">
    <citation type="submission" date="2020-01" db="EMBL/GenBank/DDBJ databases">
        <title>Muricauda ochracea sp. nov., isolated from a tidal flat of Garorim bay in Korea.</title>
        <authorList>
            <person name="Kim D."/>
            <person name="Yoo Y."/>
            <person name="Kim J.-J."/>
        </authorList>
    </citation>
    <scope>NUCLEOTIDE SEQUENCE</scope>
    <source>
        <strain evidence="1">JGD-17</strain>
    </source>
</reference>
<organism evidence="1 2">
    <name type="scientific">Flagellimonas ochracea</name>
    <dbReference type="NCBI Taxonomy" id="2696472"/>
    <lineage>
        <taxon>Bacteria</taxon>
        <taxon>Pseudomonadati</taxon>
        <taxon>Bacteroidota</taxon>
        <taxon>Flavobacteriia</taxon>
        <taxon>Flavobacteriales</taxon>
        <taxon>Flavobacteriaceae</taxon>
        <taxon>Flagellimonas</taxon>
    </lineage>
</organism>
<sequence>MKNVFPLLVLILICNKLSAQTESYPKGGYASFQEVLERSPSADYNLEIEKRSEGKIWMSAGNDYQLNPLEKSVKKKYLRKELHAYADGTDLYLNGYKYEIQFWYSKVEAENDECFLFRAGLPSNFERYGIETSALPNMFGGIFAGLSAGKRALIRVPYILYKETEEVYLITDKDLMHYMGDDKDLWERYTNDSEKNDIDILMRYLSEWVNK</sequence>
<dbReference type="Proteomes" id="UP000667650">
    <property type="component" value="Unassembled WGS sequence"/>
</dbReference>
<keyword evidence="2" id="KW-1185">Reference proteome</keyword>
<proteinExistence type="predicted"/>
<name>A0A964WYV1_9FLAO</name>
<dbReference type="RefSeq" id="WP_166524374.1">
    <property type="nucleotide sequence ID" value="NZ_JAAABI010000005.1"/>
</dbReference>
<comment type="caution">
    <text evidence="1">The sequence shown here is derived from an EMBL/GenBank/DDBJ whole genome shotgun (WGS) entry which is preliminary data.</text>
</comment>
<evidence type="ECO:0000313" key="1">
    <source>
        <dbReference type="EMBL" id="NAY92964.1"/>
    </source>
</evidence>
<evidence type="ECO:0000313" key="2">
    <source>
        <dbReference type="Proteomes" id="UP000667650"/>
    </source>
</evidence>
<accession>A0A964WYV1</accession>
<gene>
    <name evidence="1" type="ORF">GTQ34_13655</name>
</gene>
<dbReference type="Pfam" id="PF20201">
    <property type="entry name" value="DUF6563"/>
    <property type="match status" value="1"/>
</dbReference>
<dbReference type="EMBL" id="JAAABI010000005">
    <property type="protein sequence ID" value="NAY92964.1"/>
    <property type="molecule type" value="Genomic_DNA"/>
</dbReference>
<protein>
    <submittedName>
        <fullName evidence="1">Uncharacterized protein</fullName>
    </submittedName>
</protein>